<feature type="compositionally biased region" description="Low complexity" evidence="2">
    <location>
        <begin position="344"/>
        <end position="354"/>
    </location>
</feature>
<comment type="caution">
    <text evidence="3">The sequence shown here is derived from an EMBL/GenBank/DDBJ whole genome shotgun (WGS) entry which is preliminary data.</text>
</comment>
<feature type="region of interest" description="Disordered" evidence="2">
    <location>
        <begin position="326"/>
        <end position="374"/>
    </location>
</feature>
<evidence type="ECO:0000313" key="3">
    <source>
        <dbReference type="EMBL" id="KAJ8301243.1"/>
    </source>
</evidence>
<dbReference type="Proteomes" id="UP001217089">
    <property type="component" value="Unassembled WGS sequence"/>
</dbReference>
<proteinExistence type="predicted"/>
<keyword evidence="1" id="KW-0175">Coiled coil</keyword>
<protein>
    <submittedName>
        <fullName evidence="3">Uncharacterized protein</fullName>
    </submittedName>
</protein>
<accession>A0ABQ9ED91</accession>
<gene>
    <name evidence="3" type="ORF">KUTeg_020230</name>
</gene>
<keyword evidence="4" id="KW-1185">Reference proteome</keyword>
<feature type="coiled-coil region" evidence="1">
    <location>
        <begin position="598"/>
        <end position="673"/>
    </location>
</feature>
<feature type="coiled-coil region" evidence="1">
    <location>
        <begin position="708"/>
        <end position="735"/>
    </location>
</feature>
<dbReference type="EMBL" id="JARBDR010000918">
    <property type="protein sequence ID" value="KAJ8301243.1"/>
    <property type="molecule type" value="Genomic_DNA"/>
</dbReference>
<reference evidence="3 4" key="1">
    <citation type="submission" date="2022-12" db="EMBL/GenBank/DDBJ databases">
        <title>Chromosome-level genome of Tegillarca granosa.</title>
        <authorList>
            <person name="Kim J."/>
        </authorList>
    </citation>
    <scope>NUCLEOTIDE SEQUENCE [LARGE SCALE GENOMIC DNA]</scope>
    <source>
        <strain evidence="3">Teg-2019</strain>
        <tissue evidence="3">Adductor muscle</tissue>
    </source>
</reference>
<name>A0ABQ9ED91_TEGGR</name>
<organism evidence="3 4">
    <name type="scientific">Tegillarca granosa</name>
    <name type="common">Malaysian cockle</name>
    <name type="synonym">Anadara granosa</name>
    <dbReference type="NCBI Taxonomy" id="220873"/>
    <lineage>
        <taxon>Eukaryota</taxon>
        <taxon>Metazoa</taxon>
        <taxon>Spiralia</taxon>
        <taxon>Lophotrochozoa</taxon>
        <taxon>Mollusca</taxon>
        <taxon>Bivalvia</taxon>
        <taxon>Autobranchia</taxon>
        <taxon>Pteriomorphia</taxon>
        <taxon>Arcoida</taxon>
        <taxon>Arcoidea</taxon>
        <taxon>Arcidae</taxon>
        <taxon>Tegillarca</taxon>
    </lineage>
</organism>
<feature type="compositionally biased region" description="Polar residues" evidence="2">
    <location>
        <begin position="364"/>
        <end position="374"/>
    </location>
</feature>
<evidence type="ECO:0000313" key="4">
    <source>
        <dbReference type="Proteomes" id="UP001217089"/>
    </source>
</evidence>
<dbReference type="PANTHER" id="PTHR33331">
    <property type="entry name" value="COILED-COIL DOMAIN-CONTAINING PROTEIN 162"/>
    <property type="match status" value="1"/>
</dbReference>
<evidence type="ECO:0000256" key="1">
    <source>
        <dbReference type="SAM" id="Coils"/>
    </source>
</evidence>
<evidence type="ECO:0000256" key="2">
    <source>
        <dbReference type="SAM" id="MobiDB-lite"/>
    </source>
</evidence>
<dbReference type="PANTHER" id="PTHR33331:SF13">
    <property type="entry name" value="COILED-COIL DOMAIN CONTAINING 162"/>
    <property type="match status" value="1"/>
</dbReference>
<dbReference type="InterPro" id="IPR040401">
    <property type="entry name" value="CCDC162"/>
</dbReference>
<sequence>MITDFCYIFNRRMTQYSIRGQLISYYNSILRLLEDFPSVRETYFMLGEPFEKKTNVDGPDNLIPDPKTSRKRPRQLLSNDGKHVLNIWFIPHHTEALVMFKKLSDESCVSALSYSLLIVSSLHDILQYLCAHSRLGSSHARLGTRKMEFVSADWGGTEGIGSELREIQKQIDNLPVRTDPQSVAEFLSLRRDVMFLEFDTAVRHSMSDTFLSTGNLQAFKSIQNNIHHALPSLSNIQKATLGACHLNVPEPLEPRDIQARELYPWRAFLGRNGPFPMMFWQWHLIEFNIQLCLAGLKDVDRHVANGEILGVTLLMEDVLQSGYMENLGEEEPPDSPKSEKKSAKSSSKAPSRAASRMDLHRSSPTDSGKTVVQRSLNRTQEPIESYKLLKFFLMLWKCLEYVKNDWGKRKFMVEQIDDTNLYKDFCKAYKSEILLPVLQSVARRLGRGEMYEGIELDTDPLVMPKGASEIEVRSQQMIKLLETFECHMITEIRKKIAKELTLAVAERAREEPAEPTDLWKRPVMKESFTLAKPHVAESFVLKLMEECEETDDTFVFTKEHLNSCVAELARSVMAREKHNFESYTMYYENLLRVHHQLLYQSEQEVKNLKQQVKQSQGNVTVEVKCQLANYAHDLLMEITALRAKIAEMREMSLTQETDIRDRVRQEYEDLIENLFECSTKLKDKFDDFREELHDDVVEKINKAKWATLEEFKTVREKAQEDADDLMAERDFARTEQLRDLQHENHSLNILVLKMKAMNNWTQNHNNVKHKKILKEKMEKTHEAIQRARSQKQLEQAKQANIEKLLGEVPPGLSQPSVVLPVMPPLLLVSGHHLYPGQQIGV</sequence>
<feature type="region of interest" description="Disordered" evidence="2">
    <location>
        <begin position="56"/>
        <end position="75"/>
    </location>
</feature>